<dbReference type="Gene3D" id="3.60.15.10">
    <property type="entry name" value="Ribonuclease Z/Hydroxyacylglutathione hydrolase-like"/>
    <property type="match status" value="1"/>
</dbReference>
<reference evidence="2" key="1">
    <citation type="submission" date="2018-12" db="EMBL/GenBank/DDBJ databases">
        <title>Novel natural products biosynthetic potential of the class Ktedonobacteria.</title>
        <authorList>
            <person name="Zheng Y."/>
            <person name="Saitou A."/>
            <person name="Wang C.M."/>
            <person name="Toyoda A."/>
            <person name="Minakuchi Y."/>
            <person name="Sekiguchi Y."/>
            <person name="Ueda K."/>
            <person name="Takano H."/>
            <person name="Sakai Y."/>
            <person name="Yokota A."/>
            <person name="Yabe S."/>
        </authorList>
    </citation>
    <scope>NUCLEOTIDE SEQUENCE</scope>
    <source>
        <strain evidence="2">COM3</strain>
    </source>
</reference>
<organism evidence="2">
    <name type="scientific">Thermosporothrix sp. COM3</name>
    <dbReference type="NCBI Taxonomy" id="2490863"/>
    <lineage>
        <taxon>Bacteria</taxon>
        <taxon>Bacillati</taxon>
        <taxon>Chloroflexota</taxon>
        <taxon>Ktedonobacteria</taxon>
        <taxon>Ktedonobacterales</taxon>
        <taxon>Thermosporotrichaceae</taxon>
        <taxon>Thermosporothrix</taxon>
    </lineage>
</organism>
<gene>
    <name evidence="2" type="ORF">KTC_40810</name>
</gene>
<dbReference type="Pfam" id="PF12706">
    <property type="entry name" value="Lactamase_B_2"/>
    <property type="match status" value="1"/>
</dbReference>
<dbReference type="InterPro" id="IPR036866">
    <property type="entry name" value="RibonucZ/Hydroxyglut_hydro"/>
</dbReference>
<dbReference type="EMBL" id="AP019376">
    <property type="protein sequence ID" value="BBH89330.1"/>
    <property type="molecule type" value="Genomic_DNA"/>
</dbReference>
<dbReference type="PANTHER" id="PTHR47619:SF1">
    <property type="entry name" value="EXODEOXYRIBONUCLEASE WALJ"/>
    <property type="match status" value="1"/>
</dbReference>
<name>A0A455SNU2_9CHLR</name>
<dbReference type="AlphaFoldDB" id="A0A455SNU2"/>
<evidence type="ECO:0000259" key="1">
    <source>
        <dbReference type="SMART" id="SM00849"/>
    </source>
</evidence>
<sequence>MRVISLASGSSGNALLVEAGPRGRTKLLVDVGISMRTLIGRLLKIGVAPEQLCGILVTHEHSDHVAGLPSFIRRYSVPVYVDPRTYEHIDKRATYSARDINPEEATVIPEIIALKVGTTRMIGDIEVTSFPVSHDAVAPCGFLLHAGGCRVCVITDSGEVTSDMLSMMGQADLLVLEANHDRERLLRGPYPRRLKARILSSTGHLSNMQAAEAVLKTWRSDGLRWLWLAHLSKTNNTPALALESIRDSIQEAGANPTNLHISVSPPGMGGVWDSTQLWSARSLWEMSF</sequence>
<protein>
    <submittedName>
        <fullName evidence="2">MBL fold metallo-hydrolase</fullName>
    </submittedName>
</protein>
<dbReference type="InterPro" id="IPR052533">
    <property type="entry name" value="WalJ/YycJ-like"/>
</dbReference>
<dbReference type="SUPFAM" id="SSF56281">
    <property type="entry name" value="Metallo-hydrolase/oxidoreductase"/>
    <property type="match status" value="1"/>
</dbReference>
<dbReference type="InterPro" id="IPR001279">
    <property type="entry name" value="Metallo-B-lactamas"/>
</dbReference>
<proteinExistence type="predicted"/>
<evidence type="ECO:0000313" key="2">
    <source>
        <dbReference type="EMBL" id="BBH89330.1"/>
    </source>
</evidence>
<dbReference type="SMART" id="SM00849">
    <property type="entry name" value="Lactamase_B"/>
    <property type="match status" value="1"/>
</dbReference>
<dbReference type="PANTHER" id="PTHR47619">
    <property type="entry name" value="METALLO-HYDROLASE YYCJ-RELATED"/>
    <property type="match status" value="1"/>
</dbReference>
<feature type="domain" description="Metallo-beta-lactamase" evidence="1">
    <location>
        <begin position="11"/>
        <end position="204"/>
    </location>
</feature>
<dbReference type="GO" id="GO:0016787">
    <property type="term" value="F:hydrolase activity"/>
    <property type="evidence" value="ECO:0007669"/>
    <property type="project" value="UniProtKB-KW"/>
</dbReference>
<keyword evidence="2" id="KW-0378">Hydrolase</keyword>
<accession>A0A455SNU2</accession>